<dbReference type="Proteomes" id="UP001153555">
    <property type="component" value="Unassembled WGS sequence"/>
</dbReference>
<accession>A0A9N7NGH8</accession>
<dbReference type="InterPro" id="IPR005174">
    <property type="entry name" value="KIB1-4_b-propeller"/>
</dbReference>
<dbReference type="PANTHER" id="PTHR44259">
    <property type="entry name" value="OS07G0183000 PROTEIN-RELATED"/>
    <property type="match status" value="1"/>
</dbReference>
<dbReference type="OrthoDB" id="642536at2759"/>
<dbReference type="EMBL" id="CACSLK010027752">
    <property type="protein sequence ID" value="CAA0828326.1"/>
    <property type="molecule type" value="Genomic_DNA"/>
</dbReference>
<organism evidence="2 3">
    <name type="scientific">Striga hermonthica</name>
    <name type="common">Purple witchweed</name>
    <name type="synonym">Buchnera hermonthica</name>
    <dbReference type="NCBI Taxonomy" id="68872"/>
    <lineage>
        <taxon>Eukaryota</taxon>
        <taxon>Viridiplantae</taxon>
        <taxon>Streptophyta</taxon>
        <taxon>Embryophyta</taxon>
        <taxon>Tracheophyta</taxon>
        <taxon>Spermatophyta</taxon>
        <taxon>Magnoliopsida</taxon>
        <taxon>eudicotyledons</taxon>
        <taxon>Gunneridae</taxon>
        <taxon>Pentapetalae</taxon>
        <taxon>asterids</taxon>
        <taxon>lamiids</taxon>
        <taxon>Lamiales</taxon>
        <taxon>Orobanchaceae</taxon>
        <taxon>Buchnereae</taxon>
        <taxon>Striga</taxon>
    </lineage>
</organism>
<evidence type="ECO:0000259" key="1">
    <source>
        <dbReference type="Pfam" id="PF03478"/>
    </source>
</evidence>
<feature type="domain" description="KIB1-4 beta-propeller" evidence="1">
    <location>
        <begin position="98"/>
        <end position="406"/>
    </location>
</feature>
<sequence>MASSSSSSSVLGRREKGSVRFPNYKISDFCSYPRSTWSFRLNSGGVRPMILSSTRPCSSSSSSYSPVILSEPNSSYFSSSPCLMLPHVFEAGAMNYKFYSLAENKVLTLATEFPAGTDMMVLRGSSHGWLALLNPHTFDLFLYNPISRRRINLPPVGNLPNYPCLESSKDLEKLILSCSPDEEGCRAAIINDAQGLAFCCPGHSDKWTLIGDLRLRYYGLAPWNWEWEGNYRDCVYSSQHQALFALTGCDEVESWDLRDPLSPCVIKTYEKKPQKMTEKLLPPGAEMFRQYLVIAGQDLLMVSQYLMETGGSFTLSDGKANPDHSYVTVDFDVHRYHPEDVDHPKYVEGSSLGGWAIFVGFSSHAVALPAAEFPELEPNSIYFTDPTLLTQVENCVSGGHDIGIFNYEDKTVSRCYYPSDVRKIFPAPMWFFPTQN</sequence>
<name>A0A9N7NGH8_STRHE</name>
<evidence type="ECO:0000313" key="3">
    <source>
        <dbReference type="Proteomes" id="UP001153555"/>
    </source>
</evidence>
<comment type="caution">
    <text evidence="2">The sequence shown here is derived from an EMBL/GenBank/DDBJ whole genome shotgun (WGS) entry which is preliminary data.</text>
</comment>
<protein>
    <recommendedName>
        <fullName evidence="1">KIB1-4 beta-propeller domain-containing protein</fullName>
    </recommendedName>
</protein>
<dbReference type="InterPro" id="IPR050942">
    <property type="entry name" value="F-box_BR-signaling"/>
</dbReference>
<dbReference type="Pfam" id="PF03478">
    <property type="entry name" value="Beta-prop_KIB1-4"/>
    <property type="match status" value="1"/>
</dbReference>
<reference evidence="2" key="1">
    <citation type="submission" date="2019-12" db="EMBL/GenBank/DDBJ databases">
        <authorList>
            <person name="Scholes J."/>
        </authorList>
    </citation>
    <scope>NUCLEOTIDE SEQUENCE</scope>
</reference>
<dbReference type="AlphaFoldDB" id="A0A9N7NGH8"/>
<dbReference type="PANTHER" id="PTHR44259:SF37">
    <property type="entry name" value="DUF1618 DOMAIN-CONTAINING PROTEIN"/>
    <property type="match status" value="1"/>
</dbReference>
<evidence type="ECO:0000313" key="2">
    <source>
        <dbReference type="EMBL" id="CAA0828326.1"/>
    </source>
</evidence>
<proteinExistence type="predicted"/>
<keyword evidence="3" id="KW-1185">Reference proteome</keyword>
<gene>
    <name evidence="2" type="ORF">SHERM_24021</name>
</gene>